<sequence>MSIVDFFGCCPGALLIDTPQSPVPYSGGRPLAGPSHQNIPHPGRRTQTRERRYEDALTCTTRRAESPHSPGKRDHWHLEHIPRRAMYGFCTMTTCGAAEAPKSAAQGPQQAVAQPFEKQPQRDGSVAACWVPIQGTPSHPPFSLAAGGGGSIPKPHCPRWG</sequence>
<evidence type="ECO:0000313" key="3">
    <source>
        <dbReference type="Proteomes" id="UP000236621"/>
    </source>
</evidence>
<proteinExistence type="predicted"/>
<feature type="region of interest" description="Disordered" evidence="1">
    <location>
        <begin position="140"/>
        <end position="161"/>
    </location>
</feature>
<evidence type="ECO:0000256" key="1">
    <source>
        <dbReference type="SAM" id="MobiDB-lite"/>
    </source>
</evidence>
<comment type="caution">
    <text evidence="2">The sequence shown here is derived from an EMBL/GenBank/DDBJ whole genome shotgun (WGS) entry which is preliminary data.</text>
</comment>
<keyword evidence="3" id="KW-1185">Reference proteome</keyword>
<feature type="region of interest" description="Disordered" evidence="1">
    <location>
        <begin position="20"/>
        <end position="51"/>
    </location>
</feature>
<reference evidence="2 3" key="1">
    <citation type="submission" date="2017-08" db="EMBL/GenBank/DDBJ databases">
        <title>Harnessing the power of phylogenomics to disentangle the directionality and signatures of interkingdom host jumping in the parasitic fungal genus Tolypocladium.</title>
        <authorList>
            <person name="Quandt C.A."/>
            <person name="Patterson W."/>
            <person name="Spatafora J.W."/>
        </authorList>
    </citation>
    <scope>NUCLEOTIDE SEQUENCE [LARGE SCALE GENOMIC DNA]</scope>
    <source>
        <strain evidence="2 3">CBS 113982</strain>
    </source>
</reference>
<evidence type="ECO:0000313" key="2">
    <source>
        <dbReference type="EMBL" id="PNY25507.1"/>
    </source>
</evidence>
<gene>
    <name evidence="2" type="ORF">TCAP_04549</name>
</gene>
<name>A0A2K3QDA9_9HYPO</name>
<organism evidence="2 3">
    <name type="scientific">Tolypocladium capitatum</name>
    <dbReference type="NCBI Taxonomy" id="45235"/>
    <lineage>
        <taxon>Eukaryota</taxon>
        <taxon>Fungi</taxon>
        <taxon>Dikarya</taxon>
        <taxon>Ascomycota</taxon>
        <taxon>Pezizomycotina</taxon>
        <taxon>Sordariomycetes</taxon>
        <taxon>Hypocreomycetidae</taxon>
        <taxon>Hypocreales</taxon>
        <taxon>Ophiocordycipitaceae</taxon>
        <taxon>Tolypocladium</taxon>
    </lineage>
</organism>
<protein>
    <submittedName>
        <fullName evidence="2">Uncharacterized protein</fullName>
    </submittedName>
</protein>
<dbReference type="AlphaFoldDB" id="A0A2K3QDA9"/>
<dbReference type="EMBL" id="NRSZ01000732">
    <property type="protein sequence ID" value="PNY25507.1"/>
    <property type="molecule type" value="Genomic_DNA"/>
</dbReference>
<accession>A0A2K3QDA9</accession>
<dbReference type="Proteomes" id="UP000236621">
    <property type="component" value="Unassembled WGS sequence"/>
</dbReference>